<dbReference type="FunFam" id="3.30.420.10:FF:000045">
    <property type="entry name" value="3'-5' exonuclease DinG"/>
    <property type="match status" value="1"/>
</dbReference>
<dbReference type="GO" id="GO:0003677">
    <property type="term" value="F:DNA binding"/>
    <property type="evidence" value="ECO:0007669"/>
    <property type="project" value="InterPro"/>
</dbReference>
<dbReference type="CDD" id="cd06127">
    <property type="entry name" value="DEDDh"/>
    <property type="match status" value="1"/>
</dbReference>
<dbReference type="GO" id="GO:0005829">
    <property type="term" value="C:cytosol"/>
    <property type="evidence" value="ECO:0007669"/>
    <property type="project" value="TreeGrafter"/>
</dbReference>
<dbReference type="SMART" id="SM00479">
    <property type="entry name" value="EXOIII"/>
    <property type="match status" value="1"/>
</dbReference>
<dbReference type="Proteomes" id="UP001145145">
    <property type="component" value="Unassembled WGS sequence"/>
</dbReference>
<dbReference type="InterPro" id="IPR036420">
    <property type="entry name" value="BRCT_dom_sf"/>
</dbReference>
<sequence length="307" mass="34843">MDREYKGNSLIALPKDFTVIDVETTGWSPQWNEIIEIAALKCRNFEIVDEFSSLVQPLFPVDDFITELTGITNDMLKSAPTITEVFKKFSTFVGSDIVVAHNANYDVNFIYDNMSKSLNSIFSNDFIDTMRLSRLLHKEQSHHRLTDLCSRYGVINETAHRSLSDCHAAFKCFASMRDEITNTYSSIDELIPKQTYRKRTYLHAGDITSTSLEENPDSPFYGKVCVFTGSLEKMLRREAMQIVVNIGGSVADSVTKKTNYLILGNNDFCSSIKDGKSNKQKKAEKLKLSGQDIEIIPENVFYDMLNE</sequence>
<comment type="caution">
    <text evidence="3">The sequence shown here is derived from an EMBL/GenBank/DDBJ whole genome shotgun (WGS) entry which is preliminary data.</text>
</comment>
<evidence type="ECO:0000313" key="4">
    <source>
        <dbReference type="Proteomes" id="UP001145145"/>
    </source>
</evidence>
<name>A0A9W6FDM6_9FIRM</name>
<dbReference type="InterPro" id="IPR001357">
    <property type="entry name" value="BRCT_dom"/>
</dbReference>
<keyword evidence="1" id="KW-0378">Hydrolase</keyword>
<dbReference type="RefSeq" id="WP_281874198.1">
    <property type="nucleotide sequence ID" value="NZ_BSBO01000050.1"/>
</dbReference>
<dbReference type="InterPro" id="IPR036397">
    <property type="entry name" value="RNaseH_sf"/>
</dbReference>
<dbReference type="InterPro" id="IPR006054">
    <property type="entry name" value="DnaQ"/>
</dbReference>
<evidence type="ECO:0000313" key="3">
    <source>
        <dbReference type="EMBL" id="GLG06172.1"/>
    </source>
</evidence>
<organism evidence="3 4">
    <name type="scientific">Sellimonas catena</name>
    <dbReference type="NCBI Taxonomy" id="2994035"/>
    <lineage>
        <taxon>Bacteria</taxon>
        <taxon>Bacillati</taxon>
        <taxon>Bacillota</taxon>
        <taxon>Clostridia</taxon>
        <taxon>Lachnospirales</taxon>
        <taxon>Lachnospiraceae</taxon>
        <taxon>Sellimonas</taxon>
    </lineage>
</organism>
<keyword evidence="1" id="KW-0540">Nuclease</keyword>
<dbReference type="GO" id="GO:0008408">
    <property type="term" value="F:3'-5' exonuclease activity"/>
    <property type="evidence" value="ECO:0007669"/>
    <property type="project" value="TreeGrafter"/>
</dbReference>
<evidence type="ECO:0000259" key="2">
    <source>
        <dbReference type="PROSITE" id="PS50172"/>
    </source>
</evidence>
<gene>
    <name evidence="3" type="primary">polC_2</name>
    <name evidence="3" type="ORF">Selli1_33460</name>
</gene>
<dbReference type="InterPro" id="IPR012337">
    <property type="entry name" value="RNaseH-like_sf"/>
</dbReference>
<dbReference type="EMBL" id="BSBO01000050">
    <property type="protein sequence ID" value="GLG06172.1"/>
    <property type="molecule type" value="Genomic_DNA"/>
</dbReference>
<dbReference type="SUPFAM" id="SSF53098">
    <property type="entry name" value="Ribonuclease H-like"/>
    <property type="match status" value="1"/>
</dbReference>
<dbReference type="GO" id="GO:0003887">
    <property type="term" value="F:DNA-directed DNA polymerase activity"/>
    <property type="evidence" value="ECO:0007669"/>
    <property type="project" value="InterPro"/>
</dbReference>
<dbReference type="NCBIfam" id="TIGR00573">
    <property type="entry name" value="dnaq"/>
    <property type="match status" value="1"/>
</dbReference>
<dbReference type="PANTHER" id="PTHR30231:SF41">
    <property type="entry name" value="DNA POLYMERASE III SUBUNIT EPSILON"/>
    <property type="match status" value="1"/>
</dbReference>
<dbReference type="Pfam" id="PF00929">
    <property type="entry name" value="RNase_T"/>
    <property type="match status" value="1"/>
</dbReference>
<dbReference type="Gene3D" id="3.30.420.10">
    <property type="entry name" value="Ribonuclease H-like superfamily/Ribonuclease H"/>
    <property type="match status" value="1"/>
</dbReference>
<dbReference type="Pfam" id="PF00533">
    <property type="entry name" value="BRCT"/>
    <property type="match status" value="1"/>
</dbReference>
<dbReference type="InterPro" id="IPR013520">
    <property type="entry name" value="Ribonucl_H"/>
</dbReference>
<feature type="domain" description="BRCT" evidence="2">
    <location>
        <begin position="215"/>
        <end position="307"/>
    </location>
</feature>
<dbReference type="SMART" id="SM00292">
    <property type="entry name" value="BRCT"/>
    <property type="match status" value="1"/>
</dbReference>
<evidence type="ECO:0000256" key="1">
    <source>
        <dbReference type="ARBA" id="ARBA00022839"/>
    </source>
</evidence>
<dbReference type="PANTHER" id="PTHR30231">
    <property type="entry name" value="DNA POLYMERASE III SUBUNIT EPSILON"/>
    <property type="match status" value="1"/>
</dbReference>
<dbReference type="PROSITE" id="PS50172">
    <property type="entry name" value="BRCT"/>
    <property type="match status" value="1"/>
</dbReference>
<accession>A0A9W6FDM6</accession>
<keyword evidence="1" id="KW-0269">Exonuclease</keyword>
<reference evidence="3 4" key="1">
    <citation type="journal article" date="2023" name="Int. J. Syst. Evol. Microbiol.">
        <title>Sellimonas catena sp. nov., isolated from human faeces.</title>
        <authorList>
            <person name="Hisatomi A."/>
            <person name="Ohkuma M."/>
            <person name="Sakamoto M."/>
        </authorList>
    </citation>
    <scope>NUCLEOTIDE SEQUENCE [LARGE SCALE GENOMIC DNA]</scope>
    <source>
        <strain evidence="3 4">12EGH17</strain>
    </source>
</reference>
<dbReference type="CDD" id="cd17748">
    <property type="entry name" value="BRCT_DNA_ligase_like"/>
    <property type="match status" value="1"/>
</dbReference>
<dbReference type="Gene3D" id="3.40.50.10190">
    <property type="entry name" value="BRCT domain"/>
    <property type="match status" value="1"/>
</dbReference>
<dbReference type="AlphaFoldDB" id="A0A9W6FDM6"/>
<protein>
    <submittedName>
        <fullName evidence="3">DNA polymerase III subunit epsilon</fullName>
    </submittedName>
</protein>
<keyword evidence="4" id="KW-1185">Reference proteome</keyword>
<proteinExistence type="predicted"/>
<dbReference type="SUPFAM" id="SSF52113">
    <property type="entry name" value="BRCT domain"/>
    <property type="match status" value="1"/>
</dbReference>
<dbReference type="GO" id="GO:0045004">
    <property type="term" value="P:DNA replication proofreading"/>
    <property type="evidence" value="ECO:0007669"/>
    <property type="project" value="TreeGrafter"/>
</dbReference>